<dbReference type="KEGG" id="fpu:FPSE_10144"/>
<evidence type="ECO:0000313" key="1">
    <source>
        <dbReference type="EMBL" id="EKJ69730.1"/>
    </source>
</evidence>
<proteinExistence type="predicted"/>
<keyword evidence="2" id="KW-1185">Reference proteome</keyword>
<dbReference type="HOGENOM" id="CLU_1503523_0_0_1"/>
<dbReference type="GeneID" id="20368761"/>
<gene>
    <name evidence="1" type="ORF">FPSE_10144</name>
</gene>
<organism evidence="1 2">
    <name type="scientific">Fusarium pseudograminearum (strain CS3096)</name>
    <name type="common">Wheat and barley crown-rot fungus</name>
    <dbReference type="NCBI Taxonomy" id="1028729"/>
    <lineage>
        <taxon>Eukaryota</taxon>
        <taxon>Fungi</taxon>
        <taxon>Dikarya</taxon>
        <taxon>Ascomycota</taxon>
        <taxon>Pezizomycotina</taxon>
        <taxon>Sordariomycetes</taxon>
        <taxon>Hypocreomycetidae</taxon>
        <taxon>Hypocreales</taxon>
        <taxon>Nectriaceae</taxon>
        <taxon>Fusarium</taxon>
    </lineage>
</organism>
<dbReference type="EMBL" id="AFNW01000329">
    <property type="protein sequence ID" value="EKJ69730.1"/>
    <property type="molecule type" value="Genomic_DNA"/>
</dbReference>
<dbReference type="RefSeq" id="XP_009261536.1">
    <property type="nucleotide sequence ID" value="XM_009263261.1"/>
</dbReference>
<accession>K3VXY9</accession>
<name>K3VXY9_FUSPC</name>
<dbReference type="Proteomes" id="UP000007978">
    <property type="component" value="Chromosome 4"/>
</dbReference>
<dbReference type="AlphaFoldDB" id="K3VXY9"/>
<comment type="caution">
    <text evidence="1">The sequence shown here is derived from an EMBL/GenBank/DDBJ whole genome shotgun (WGS) entry which is preliminary data.</text>
</comment>
<protein>
    <submittedName>
        <fullName evidence="1">Uncharacterized protein</fullName>
    </submittedName>
</protein>
<reference evidence="1 2" key="1">
    <citation type="journal article" date="2012" name="PLoS Pathog.">
        <title>Comparative pathogenomics reveals horizontally acquired novel virulence genes in fungi infecting cereal hosts.</title>
        <authorList>
            <person name="Gardiner D.M."/>
            <person name="McDonald M.C."/>
            <person name="Covarelli L."/>
            <person name="Solomon P.S."/>
            <person name="Rusu A.G."/>
            <person name="Marshall M."/>
            <person name="Kazan K."/>
            <person name="Chakraborty S."/>
            <person name="McDonald B.A."/>
            <person name="Manners J.M."/>
        </authorList>
    </citation>
    <scope>NUCLEOTIDE SEQUENCE [LARGE SCALE GENOMIC DNA]</scope>
    <source>
        <strain evidence="1 2">CS3096</strain>
    </source>
</reference>
<sequence length="179" mass="20509">MICLLERNWEGDNELNEYVHKLLTQAPDLGDLEWAKVRVHQGHGDQTQFVQRQMMVAKSSRNADVNNNEQHEPPVALRVIIVGTLRNLSVSYAMSQQDVKPMNVKTIVQHIGSEQDHAMLVQEWHEYVAIMIDAVPNPQRKTMEGYSVVAGGSHPLQNLFNAPSYWQFNRDDIERPNPQ</sequence>
<evidence type="ECO:0000313" key="2">
    <source>
        <dbReference type="Proteomes" id="UP000007978"/>
    </source>
</evidence>